<gene>
    <name evidence="4" type="ORF">PSFLO_03372</name>
</gene>
<name>A0A5C3F1K1_9BASI</name>
<keyword evidence="5" id="KW-1185">Reference proteome</keyword>
<reference evidence="4 5" key="1">
    <citation type="submission" date="2018-03" db="EMBL/GenBank/DDBJ databases">
        <authorList>
            <person name="Guldener U."/>
        </authorList>
    </citation>
    <scope>NUCLEOTIDE SEQUENCE [LARGE SCALE GENOMIC DNA]</scope>
    <source>
        <strain evidence="4 5">DAOM196992</strain>
    </source>
</reference>
<dbReference type="SMART" id="SM00672">
    <property type="entry name" value="CAP10"/>
    <property type="match status" value="1"/>
</dbReference>
<organism evidence="4 5">
    <name type="scientific">Pseudozyma flocculosa</name>
    <dbReference type="NCBI Taxonomy" id="84751"/>
    <lineage>
        <taxon>Eukaryota</taxon>
        <taxon>Fungi</taxon>
        <taxon>Dikarya</taxon>
        <taxon>Basidiomycota</taxon>
        <taxon>Ustilaginomycotina</taxon>
        <taxon>Ustilaginomycetes</taxon>
        <taxon>Ustilaginales</taxon>
        <taxon>Ustilaginaceae</taxon>
        <taxon>Pseudozyma</taxon>
    </lineage>
</organism>
<dbReference type="EMBL" id="OOIP01000008">
    <property type="protein sequence ID" value="SPO37895.1"/>
    <property type="molecule type" value="Genomic_DNA"/>
</dbReference>
<keyword evidence="2" id="KW-1133">Transmembrane helix</keyword>
<dbReference type="OrthoDB" id="202415at2759"/>
<sequence length="577" mass="63634">MASSSTRYERVPASADEGGRRRSHSSGGGGGGGGGRADSMVTKFGRYSYLATAGFIAFCFACTILPLSSVFVGLGWMTRPGLLPKQQIDKTMDDKRCLAEFPALYPQLEDNVKAWKLKGGIGKADVDKAHEQANRNWGLARRHRLWCLSSSTDSRAPSSWLLAPAIPPQVVVKNGRVYIREVKEGNESRMSALLHILHTAVTTDPSASTRGSRKPLPDVDLVISTADKDGNSSPAGWVIDKRVDEDPSIGRWLFPDFGFAGWPEAGIASYEEFTRLIQKEEREYPWANKDDRAFWRGLANWYPVRKDLLSKTSLALDPGRASWADVRETSFHDKGDQFAPIVPMHEHCRRKYLIQSEGNSYSGRFKYLLACNSVSIAHPLEWTQHFHPALNSNNQSRQQNFVELSGPLFEGLEDEVKRLQTLDRGGAARAGGNSPRRIAENAQRTLKERECRGASVATWPKLKRCGYRCRGSLNADWRCSSFHMARGRYDAGYLTPAATMCYTRAALRAYASVLDVATWGQDGVDLETGPHPLEGGGVVASGGKGKDLAKLGAKGDIEYGVWRLSGSIDWPPRATPP</sequence>
<dbReference type="InterPro" id="IPR051091">
    <property type="entry name" value="O-Glucosyltr/Glycosyltrsf_90"/>
</dbReference>
<keyword evidence="2" id="KW-0812">Transmembrane</keyword>
<evidence type="ECO:0000259" key="3">
    <source>
        <dbReference type="SMART" id="SM00672"/>
    </source>
</evidence>
<dbReference type="AlphaFoldDB" id="A0A5C3F1K1"/>
<protein>
    <recommendedName>
        <fullName evidence="3">Glycosyl transferase CAP10 domain-containing protein</fullName>
    </recommendedName>
</protein>
<dbReference type="InterPro" id="IPR006598">
    <property type="entry name" value="CAP10"/>
</dbReference>
<feature type="domain" description="Glycosyl transferase CAP10" evidence="3">
    <location>
        <begin position="215"/>
        <end position="423"/>
    </location>
</feature>
<accession>A0A5C3F1K1</accession>
<keyword evidence="2" id="KW-0472">Membrane</keyword>
<dbReference type="Proteomes" id="UP000323386">
    <property type="component" value="Unassembled WGS sequence"/>
</dbReference>
<dbReference type="Pfam" id="PF05686">
    <property type="entry name" value="Glyco_transf_90"/>
    <property type="match status" value="1"/>
</dbReference>
<proteinExistence type="predicted"/>
<feature type="transmembrane region" description="Helical" evidence="2">
    <location>
        <begin position="49"/>
        <end position="77"/>
    </location>
</feature>
<dbReference type="PANTHER" id="PTHR12203:SF107">
    <property type="entry name" value="GLYCOSYL TRANSFERASE CAP10 DOMAIN-CONTAINING PROTEIN"/>
    <property type="match status" value="1"/>
</dbReference>
<evidence type="ECO:0000256" key="2">
    <source>
        <dbReference type="SAM" id="Phobius"/>
    </source>
</evidence>
<evidence type="ECO:0000313" key="5">
    <source>
        <dbReference type="Proteomes" id="UP000323386"/>
    </source>
</evidence>
<evidence type="ECO:0000256" key="1">
    <source>
        <dbReference type="SAM" id="MobiDB-lite"/>
    </source>
</evidence>
<feature type="region of interest" description="Disordered" evidence="1">
    <location>
        <begin position="1"/>
        <end position="36"/>
    </location>
</feature>
<feature type="compositionally biased region" description="Gly residues" evidence="1">
    <location>
        <begin position="26"/>
        <end position="36"/>
    </location>
</feature>
<evidence type="ECO:0000313" key="4">
    <source>
        <dbReference type="EMBL" id="SPO37895.1"/>
    </source>
</evidence>
<dbReference type="PANTHER" id="PTHR12203">
    <property type="entry name" value="KDEL LYS-ASP-GLU-LEU CONTAINING - RELATED"/>
    <property type="match status" value="1"/>
</dbReference>